<dbReference type="AlphaFoldDB" id="A0AAE0E984"/>
<proteinExistence type="predicted"/>
<protein>
    <submittedName>
        <fullName evidence="1">Uncharacterized protein</fullName>
    </submittedName>
</protein>
<name>A0AAE0E984_9ROSI</name>
<reference evidence="1" key="1">
    <citation type="journal article" date="2023" name="Plant J.">
        <title>Genome sequences and population genomics provide insights into the demographic history, inbreeding, and mutation load of two 'living fossil' tree species of Dipteronia.</title>
        <authorList>
            <person name="Feng Y."/>
            <person name="Comes H.P."/>
            <person name="Chen J."/>
            <person name="Zhu S."/>
            <person name="Lu R."/>
            <person name="Zhang X."/>
            <person name="Li P."/>
            <person name="Qiu J."/>
            <person name="Olsen K.M."/>
            <person name="Qiu Y."/>
        </authorList>
    </citation>
    <scope>NUCLEOTIDE SEQUENCE</scope>
    <source>
        <strain evidence="1">NBL</strain>
    </source>
</reference>
<organism evidence="1 2">
    <name type="scientific">Dipteronia sinensis</name>
    <dbReference type="NCBI Taxonomy" id="43782"/>
    <lineage>
        <taxon>Eukaryota</taxon>
        <taxon>Viridiplantae</taxon>
        <taxon>Streptophyta</taxon>
        <taxon>Embryophyta</taxon>
        <taxon>Tracheophyta</taxon>
        <taxon>Spermatophyta</taxon>
        <taxon>Magnoliopsida</taxon>
        <taxon>eudicotyledons</taxon>
        <taxon>Gunneridae</taxon>
        <taxon>Pentapetalae</taxon>
        <taxon>rosids</taxon>
        <taxon>malvids</taxon>
        <taxon>Sapindales</taxon>
        <taxon>Sapindaceae</taxon>
        <taxon>Hippocastanoideae</taxon>
        <taxon>Acereae</taxon>
        <taxon>Dipteronia</taxon>
    </lineage>
</organism>
<evidence type="ECO:0000313" key="1">
    <source>
        <dbReference type="EMBL" id="KAK3218260.1"/>
    </source>
</evidence>
<evidence type="ECO:0000313" key="2">
    <source>
        <dbReference type="Proteomes" id="UP001281410"/>
    </source>
</evidence>
<accession>A0AAE0E984</accession>
<keyword evidence="2" id="KW-1185">Reference proteome</keyword>
<sequence length="141" mass="15717">MGKMNGSRFGASAAHTLTTNYTPYSHLPLSVESSPFVVPLAATAALPHPLLAVPLMKISSSFSSLMRTVVARKIEVVRNLNPFIEGRLIRKVSNTRELLRNPNSLIMGCRLMHTVTRESGHCLLMLVRRMWLEAYMILQAL</sequence>
<gene>
    <name evidence="1" type="ORF">Dsin_012230</name>
</gene>
<dbReference type="EMBL" id="JANJYJ010000004">
    <property type="protein sequence ID" value="KAK3218260.1"/>
    <property type="molecule type" value="Genomic_DNA"/>
</dbReference>
<comment type="caution">
    <text evidence="1">The sequence shown here is derived from an EMBL/GenBank/DDBJ whole genome shotgun (WGS) entry which is preliminary data.</text>
</comment>
<dbReference type="Proteomes" id="UP001281410">
    <property type="component" value="Unassembled WGS sequence"/>
</dbReference>